<dbReference type="EMBL" id="MKGQ01000045">
    <property type="protein sequence ID" value="OKO99759.1"/>
    <property type="molecule type" value="Genomic_DNA"/>
</dbReference>
<protein>
    <submittedName>
        <fullName evidence="1">Ketodeoxygluconokinase</fullName>
    </submittedName>
</protein>
<accession>A0A1Q5THQ3</accession>
<keyword evidence="1" id="KW-0418">Kinase</keyword>
<dbReference type="AlphaFoldDB" id="A0A1Q5THQ3"/>
<sequence length="44" mass="5281">MLVTDDDEVNLWDDTLTEESFYCLKRMEVKQAIIKADERRLFLS</sequence>
<evidence type="ECO:0000313" key="1">
    <source>
        <dbReference type="EMBL" id="OKO99759.1"/>
    </source>
</evidence>
<dbReference type="STRING" id="1873482.Xedl_03515"/>
<reference evidence="1 2" key="1">
    <citation type="submission" date="2016-09" db="EMBL/GenBank/DDBJ databases">
        <title>Xenorhabdus thuongxuanensis sp. nov. and Xenorhabdus eapokensis sp. nov., isolated from Steinernema species.</title>
        <authorList>
            <person name="Kaempfer P."/>
            <person name="Tobias N.J."/>
            <person name="Phan Ke L."/>
            <person name="Bode H.B."/>
            <person name="Glaeser S.P."/>
        </authorList>
    </citation>
    <scope>NUCLEOTIDE SEQUENCE [LARGE SCALE GENOMIC DNA]</scope>
    <source>
        <strain evidence="1 2">DL20</strain>
    </source>
</reference>
<comment type="caution">
    <text evidence="1">The sequence shown here is derived from an EMBL/GenBank/DDBJ whole genome shotgun (WGS) entry which is preliminary data.</text>
</comment>
<dbReference type="GO" id="GO:0016301">
    <property type="term" value="F:kinase activity"/>
    <property type="evidence" value="ECO:0007669"/>
    <property type="project" value="UniProtKB-KW"/>
</dbReference>
<keyword evidence="1" id="KW-0808">Transferase</keyword>
<evidence type="ECO:0000313" key="2">
    <source>
        <dbReference type="Proteomes" id="UP000186268"/>
    </source>
</evidence>
<proteinExistence type="predicted"/>
<keyword evidence="2" id="KW-1185">Reference proteome</keyword>
<organism evidence="1 2">
    <name type="scientific">Xenorhabdus eapokensis</name>
    <dbReference type="NCBI Taxonomy" id="1873482"/>
    <lineage>
        <taxon>Bacteria</taxon>
        <taxon>Pseudomonadati</taxon>
        <taxon>Pseudomonadota</taxon>
        <taxon>Gammaproteobacteria</taxon>
        <taxon>Enterobacterales</taxon>
        <taxon>Morganellaceae</taxon>
        <taxon>Xenorhabdus</taxon>
    </lineage>
</organism>
<dbReference type="Proteomes" id="UP000186268">
    <property type="component" value="Unassembled WGS sequence"/>
</dbReference>
<name>A0A1Q5THQ3_9GAMM</name>
<gene>
    <name evidence="1" type="ORF">Xedl_03515</name>
</gene>